<keyword evidence="1" id="KW-0812">Transmembrane</keyword>
<dbReference type="Pfam" id="PF10321">
    <property type="entry name" value="7TM_GPCR_Srt"/>
    <property type="match status" value="1"/>
</dbReference>
<feature type="transmembrane region" description="Helical" evidence="1">
    <location>
        <begin position="12"/>
        <end position="38"/>
    </location>
</feature>
<name>A0AAD5QH88_PARTN</name>
<dbReference type="AlphaFoldDB" id="A0AAD5QH88"/>
<accession>A0AAD5QH88</accession>
<dbReference type="PANTHER" id="PTHR23021:SF11">
    <property type="entry name" value="SERPENTINE RECEPTOR, CLASS T"/>
    <property type="match status" value="1"/>
</dbReference>
<protein>
    <submittedName>
        <fullName evidence="2">Uncharacterized protein</fullName>
    </submittedName>
</protein>
<evidence type="ECO:0000313" key="3">
    <source>
        <dbReference type="Proteomes" id="UP001196413"/>
    </source>
</evidence>
<dbReference type="Proteomes" id="UP001196413">
    <property type="component" value="Unassembled WGS sequence"/>
</dbReference>
<keyword evidence="1" id="KW-1133">Transmembrane helix</keyword>
<organism evidence="2 3">
    <name type="scientific">Parelaphostrongylus tenuis</name>
    <name type="common">Meningeal worm</name>
    <dbReference type="NCBI Taxonomy" id="148309"/>
    <lineage>
        <taxon>Eukaryota</taxon>
        <taxon>Metazoa</taxon>
        <taxon>Ecdysozoa</taxon>
        <taxon>Nematoda</taxon>
        <taxon>Chromadorea</taxon>
        <taxon>Rhabditida</taxon>
        <taxon>Rhabditina</taxon>
        <taxon>Rhabditomorpha</taxon>
        <taxon>Strongyloidea</taxon>
        <taxon>Metastrongylidae</taxon>
        <taxon>Parelaphostrongylus</taxon>
    </lineage>
</organism>
<proteinExistence type="predicted"/>
<dbReference type="EMBL" id="JAHQIW010000223">
    <property type="protein sequence ID" value="KAJ1346811.1"/>
    <property type="molecule type" value="Genomic_DNA"/>
</dbReference>
<reference evidence="2" key="1">
    <citation type="submission" date="2021-06" db="EMBL/GenBank/DDBJ databases">
        <title>Parelaphostrongylus tenuis whole genome reference sequence.</title>
        <authorList>
            <person name="Garwood T.J."/>
            <person name="Larsen P.A."/>
            <person name="Fountain-Jones N.M."/>
            <person name="Garbe J.R."/>
            <person name="Macchietto M.G."/>
            <person name="Kania S.A."/>
            <person name="Gerhold R.W."/>
            <person name="Richards J.E."/>
            <person name="Wolf T.M."/>
        </authorList>
    </citation>
    <scope>NUCLEOTIDE SEQUENCE</scope>
    <source>
        <strain evidence="2">MNPRO001-30</strain>
        <tissue evidence="2">Meninges</tissue>
    </source>
</reference>
<keyword evidence="1" id="KW-0472">Membrane</keyword>
<keyword evidence="3" id="KW-1185">Reference proteome</keyword>
<dbReference type="PANTHER" id="PTHR23021">
    <property type="entry name" value="SERPENTINE RECEPTOR, CLASS T"/>
    <property type="match status" value="1"/>
</dbReference>
<evidence type="ECO:0000256" key="1">
    <source>
        <dbReference type="SAM" id="Phobius"/>
    </source>
</evidence>
<dbReference type="InterPro" id="IPR019425">
    <property type="entry name" value="7TM_GPCR_serpentine_rcpt_Srt"/>
</dbReference>
<sequence length="71" mass="7905">MVRKELRQLSCYKIMIALGVYDMAALALTSLLTGYFWIVGGNYCYSPNLIFITGAIADGKLPINNFLKNIV</sequence>
<comment type="caution">
    <text evidence="2">The sequence shown here is derived from an EMBL/GenBank/DDBJ whole genome shotgun (WGS) entry which is preliminary data.</text>
</comment>
<evidence type="ECO:0000313" key="2">
    <source>
        <dbReference type="EMBL" id="KAJ1346811.1"/>
    </source>
</evidence>
<gene>
    <name evidence="2" type="ORF">KIN20_001713</name>
</gene>